<gene>
    <name evidence="1" type="ORF">HNQ92_003660</name>
</gene>
<proteinExistence type="predicted"/>
<name>A0A840TW65_9BACT</name>
<dbReference type="RefSeq" id="WP_184175709.1">
    <property type="nucleotide sequence ID" value="NZ_JACHGF010000005.1"/>
</dbReference>
<reference evidence="1 2" key="1">
    <citation type="submission" date="2020-08" db="EMBL/GenBank/DDBJ databases">
        <title>Genomic Encyclopedia of Type Strains, Phase IV (KMG-IV): sequencing the most valuable type-strain genomes for metagenomic binning, comparative biology and taxonomic classification.</title>
        <authorList>
            <person name="Goeker M."/>
        </authorList>
    </citation>
    <scope>NUCLEOTIDE SEQUENCE [LARGE SCALE GENOMIC DNA]</scope>
    <source>
        <strain evidence="1 2">DSM 105074</strain>
    </source>
</reference>
<dbReference type="PROSITE" id="PS51257">
    <property type="entry name" value="PROKAR_LIPOPROTEIN"/>
    <property type="match status" value="1"/>
</dbReference>
<comment type="caution">
    <text evidence="1">The sequence shown here is derived from an EMBL/GenBank/DDBJ whole genome shotgun (WGS) entry which is preliminary data.</text>
</comment>
<dbReference type="EMBL" id="JACHGF010000005">
    <property type="protein sequence ID" value="MBB5285503.1"/>
    <property type="molecule type" value="Genomic_DNA"/>
</dbReference>
<dbReference type="AlphaFoldDB" id="A0A840TW65"/>
<protein>
    <submittedName>
        <fullName evidence="1">Uncharacterized protein</fullName>
    </submittedName>
</protein>
<accession>A0A840TW65</accession>
<organism evidence="1 2">
    <name type="scientific">Rhabdobacter roseus</name>
    <dbReference type="NCBI Taxonomy" id="1655419"/>
    <lineage>
        <taxon>Bacteria</taxon>
        <taxon>Pseudomonadati</taxon>
        <taxon>Bacteroidota</taxon>
        <taxon>Cytophagia</taxon>
        <taxon>Cytophagales</taxon>
        <taxon>Cytophagaceae</taxon>
        <taxon>Rhabdobacter</taxon>
    </lineage>
</organism>
<keyword evidence="2" id="KW-1185">Reference proteome</keyword>
<dbReference type="Proteomes" id="UP000557307">
    <property type="component" value="Unassembled WGS sequence"/>
</dbReference>
<sequence length="298" mass="33612">MKTFARYFLLGGLLFLLGCTPNGPDSEAGFGIKINDSMVITTSDVEFYDFSSHLVYLKNDRTVLKEADQGQFAVYARGREIYAGTILSGYSSYLPKGPVIYTKPTFYNEYLLSIDFINPNDFIGPNVPGTSDPRSDPRIMDALRQAGQYRQGLACEVVSVQVAGSGKVTLELRLTNRDEEDLYHLDPDKMGTALFHYFTNGLSFRGTHQKPYTHHLAVEKPEPWNGWKREWLSVLKSKESRLITLTYDAFDAVPAGKYNADFTFPGLTYQVAKKDVWQGKSSRIWLGKTRAQKDVEVP</sequence>
<evidence type="ECO:0000313" key="2">
    <source>
        <dbReference type="Proteomes" id="UP000557307"/>
    </source>
</evidence>
<evidence type="ECO:0000313" key="1">
    <source>
        <dbReference type="EMBL" id="MBB5285503.1"/>
    </source>
</evidence>